<reference evidence="2 3" key="1">
    <citation type="submission" date="2020-12" db="EMBL/GenBank/DDBJ databases">
        <title>FDA dAtabase for Regulatory Grade micrObial Sequences (FDA-ARGOS): Supporting development and validation of Infectious Disease Dx tests.</title>
        <authorList>
            <person name="Sproer C."/>
            <person name="Gronow S."/>
            <person name="Severitt S."/>
            <person name="Schroder I."/>
            <person name="Tallon L."/>
            <person name="Sadzewicz L."/>
            <person name="Zhao X."/>
            <person name="Boylan J."/>
            <person name="Ott S."/>
            <person name="Bowen H."/>
            <person name="Vavikolanu K."/>
            <person name="Mehta A."/>
            <person name="Aluvathingal J."/>
            <person name="Nadendla S."/>
            <person name="Lowell S."/>
            <person name="Myers T."/>
            <person name="Yan Y."/>
            <person name="Sichtig H."/>
        </authorList>
    </citation>
    <scope>NUCLEOTIDE SEQUENCE [LARGE SCALE GENOMIC DNA]</scope>
    <source>
        <strain evidence="2 3">FDAARGOS_881</strain>
    </source>
</reference>
<protein>
    <submittedName>
        <fullName evidence="2">Fic family protein</fullName>
    </submittedName>
</protein>
<organism evidence="2 3">
    <name type="scientific">Sphingomonas paucimobilis</name>
    <name type="common">Pseudomonas paucimobilis</name>
    <dbReference type="NCBI Taxonomy" id="13689"/>
    <lineage>
        <taxon>Bacteria</taxon>
        <taxon>Pseudomonadati</taxon>
        <taxon>Pseudomonadota</taxon>
        <taxon>Alphaproteobacteria</taxon>
        <taxon>Sphingomonadales</taxon>
        <taxon>Sphingomonadaceae</taxon>
        <taxon>Sphingomonas</taxon>
    </lineage>
</organism>
<name>A0A7T3ACP8_SPHPI</name>
<dbReference type="PROSITE" id="PS51459">
    <property type="entry name" value="FIDO"/>
    <property type="match status" value="1"/>
</dbReference>
<dbReference type="Pfam" id="PF02661">
    <property type="entry name" value="Fic"/>
    <property type="match status" value="1"/>
</dbReference>
<gene>
    <name evidence="2" type="ORF">I6G38_08325</name>
</gene>
<evidence type="ECO:0000313" key="2">
    <source>
        <dbReference type="EMBL" id="QPT10200.1"/>
    </source>
</evidence>
<dbReference type="InterPro" id="IPR003812">
    <property type="entry name" value="Fido"/>
</dbReference>
<dbReference type="EMBL" id="CP065713">
    <property type="protein sequence ID" value="QPT10200.1"/>
    <property type="molecule type" value="Genomic_DNA"/>
</dbReference>
<dbReference type="Proteomes" id="UP000594836">
    <property type="component" value="Chromosome"/>
</dbReference>
<dbReference type="InterPro" id="IPR036597">
    <property type="entry name" value="Fido-like_dom_sf"/>
</dbReference>
<dbReference type="Gene3D" id="1.10.3290.10">
    <property type="entry name" value="Fido-like domain"/>
    <property type="match status" value="1"/>
</dbReference>
<dbReference type="AlphaFoldDB" id="A0A7T3ACP8"/>
<evidence type="ECO:0000313" key="3">
    <source>
        <dbReference type="Proteomes" id="UP000594836"/>
    </source>
</evidence>
<dbReference type="SUPFAM" id="SSF140931">
    <property type="entry name" value="Fic-like"/>
    <property type="match status" value="1"/>
</dbReference>
<feature type="domain" description="Fido" evidence="1">
    <location>
        <begin position="40"/>
        <end position="212"/>
    </location>
</feature>
<accession>A0A7T3ACP8</accession>
<proteinExistence type="predicted"/>
<evidence type="ECO:0000259" key="1">
    <source>
        <dbReference type="PROSITE" id="PS51459"/>
    </source>
</evidence>
<sequence length="230" mass="25672">MTKHPPRWQAHATKDYDAAMSARCGQLLTEIVADPHRRQAILADPLDLHRELFAPFAPSDHPEYAGTYRGTPGTALFDRRISAESQLEPGNDYEFCLPGEVVSRMAELLKNSRDLLADTNADDFGRLIALTYTFCWFGKIHPFLDGNGHVQRAIFAAMATDFGYPLSSRFAIHPRPYDRLLATALEIFTRAPIGKENEELGLVAEYLAFFLDGPFDAPRKHVGSASPYTS</sequence>
<dbReference type="RefSeq" id="WP_151606841.1">
    <property type="nucleotide sequence ID" value="NZ_CP065713.1"/>
</dbReference>